<sequence>MAFEDAYRDFSLQMKLPFEFPFYGHQLADITICTGGYVFTGATSQLWLAQDQSISPLMANFDVSLDDSSSVVLYEESTQVTIVWEKMQIREKKGLKFTFAVTLYTNGDIYFAYKDIPIKIQTIEDKNYSVFVGIADSYFFNKMTYYVRRKSIHNYSRIPFNAYHIQSGSVLQLIALPSCPVYNTCEACTGHEAQYGSFKCMWCEPLRKCTSGADYFRPYMADCPFTKTCNATAEDNDTMPHLTFFHRVFNFAM</sequence>
<protein>
    <recommendedName>
        <fullName evidence="7">PSI domain-containing protein</fullName>
    </recommendedName>
</protein>
<keyword evidence="4" id="KW-1133">Transmembrane helix</keyword>
<keyword evidence="4" id="KW-0472">Membrane</keyword>
<dbReference type="PANTHER" id="PTHR13055:SF12">
    <property type="entry name" value="LD40707P"/>
    <property type="match status" value="1"/>
</dbReference>
<dbReference type="Proteomes" id="UP001549920">
    <property type="component" value="Unassembled WGS sequence"/>
</dbReference>
<organism evidence="5 6">
    <name type="scientific">Loxostege sticticalis</name>
    <name type="common">Beet webworm moth</name>
    <dbReference type="NCBI Taxonomy" id="481309"/>
    <lineage>
        <taxon>Eukaryota</taxon>
        <taxon>Metazoa</taxon>
        <taxon>Ecdysozoa</taxon>
        <taxon>Arthropoda</taxon>
        <taxon>Hexapoda</taxon>
        <taxon>Insecta</taxon>
        <taxon>Pterygota</taxon>
        <taxon>Neoptera</taxon>
        <taxon>Endopterygota</taxon>
        <taxon>Lepidoptera</taxon>
        <taxon>Glossata</taxon>
        <taxon>Ditrysia</taxon>
        <taxon>Pyraloidea</taxon>
        <taxon>Crambidae</taxon>
        <taxon>Pyraustinae</taxon>
        <taxon>Loxostege</taxon>
    </lineage>
</organism>
<keyword evidence="3" id="KW-0732">Signal</keyword>
<gene>
    <name evidence="5" type="ORF">ABMA27_000049</name>
</gene>
<accession>A0ABR3IM16</accession>
<evidence type="ECO:0000313" key="6">
    <source>
        <dbReference type="Proteomes" id="UP001549920"/>
    </source>
</evidence>
<evidence type="ECO:0000313" key="5">
    <source>
        <dbReference type="EMBL" id="KAL0902097.1"/>
    </source>
</evidence>
<evidence type="ECO:0000256" key="3">
    <source>
        <dbReference type="ARBA" id="ARBA00022729"/>
    </source>
</evidence>
<comment type="subcellular location">
    <subcellularLocation>
        <location evidence="1">Membrane</location>
        <topology evidence="1">Single-pass type I membrane protein</topology>
    </subcellularLocation>
</comment>
<keyword evidence="6" id="KW-1185">Reference proteome</keyword>
<keyword evidence="2" id="KW-0812">Transmembrane</keyword>
<reference evidence="5 6" key="1">
    <citation type="submission" date="2024-06" db="EMBL/GenBank/DDBJ databases">
        <title>A chromosome-level genome assembly of beet webworm, Loxostege sticticalis.</title>
        <authorList>
            <person name="Zhang Y."/>
        </authorList>
    </citation>
    <scope>NUCLEOTIDE SEQUENCE [LARGE SCALE GENOMIC DNA]</scope>
    <source>
        <strain evidence="5">AQ026</strain>
        <tissue evidence="5">Whole body</tissue>
    </source>
</reference>
<comment type="caution">
    <text evidence="5">The sequence shown here is derived from an EMBL/GenBank/DDBJ whole genome shotgun (WGS) entry which is preliminary data.</text>
</comment>
<evidence type="ECO:0000256" key="2">
    <source>
        <dbReference type="ARBA" id="ARBA00022692"/>
    </source>
</evidence>
<proteinExistence type="predicted"/>
<dbReference type="EMBL" id="JBEUOH010000001">
    <property type="protein sequence ID" value="KAL0902097.1"/>
    <property type="molecule type" value="Genomic_DNA"/>
</dbReference>
<evidence type="ECO:0000256" key="4">
    <source>
        <dbReference type="ARBA" id="ARBA00022989"/>
    </source>
</evidence>
<evidence type="ECO:0008006" key="7">
    <source>
        <dbReference type="Google" id="ProtNLM"/>
    </source>
</evidence>
<name>A0ABR3IM16_LOXSC</name>
<evidence type="ECO:0000256" key="1">
    <source>
        <dbReference type="ARBA" id="ARBA00004479"/>
    </source>
</evidence>
<dbReference type="InterPro" id="IPR031152">
    <property type="entry name" value="PLXDC"/>
</dbReference>
<dbReference type="PANTHER" id="PTHR13055">
    <property type="entry name" value="TUMOR ENDOTHELIAL MARKER 7 RELATED"/>
    <property type="match status" value="1"/>
</dbReference>